<dbReference type="SMART" id="SM00886">
    <property type="entry name" value="Dabb"/>
    <property type="match status" value="1"/>
</dbReference>
<accession>A0A420E9T6</accession>
<comment type="caution">
    <text evidence="3">The sequence shown here is derived from an EMBL/GenBank/DDBJ whole genome shotgun (WGS) entry which is preliminary data.</text>
</comment>
<dbReference type="InterPro" id="IPR013097">
    <property type="entry name" value="Dabb"/>
</dbReference>
<feature type="domain" description="Stress-response A/B barrel" evidence="2">
    <location>
        <begin position="2"/>
        <end position="96"/>
    </location>
</feature>
<dbReference type="Gene3D" id="3.30.70.100">
    <property type="match status" value="1"/>
</dbReference>
<dbReference type="Pfam" id="PF07876">
    <property type="entry name" value="Dabb"/>
    <property type="match status" value="1"/>
</dbReference>
<evidence type="ECO:0000256" key="1">
    <source>
        <dbReference type="ARBA" id="ARBA00011738"/>
    </source>
</evidence>
<comment type="subunit">
    <text evidence="1">Homodimer.</text>
</comment>
<dbReference type="SUPFAM" id="SSF54909">
    <property type="entry name" value="Dimeric alpha+beta barrel"/>
    <property type="match status" value="1"/>
</dbReference>
<proteinExistence type="predicted"/>
<evidence type="ECO:0000259" key="2">
    <source>
        <dbReference type="PROSITE" id="PS51502"/>
    </source>
</evidence>
<dbReference type="PROSITE" id="PS51502">
    <property type="entry name" value="S_R_A_B_BARREL"/>
    <property type="match status" value="1"/>
</dbReference>
<protein>
    <submittedName>
        <fullName evidence="3">Dabb family protein</fullName>
    </submittedName>
</protein>
<organism evidence="3 4">
    <name type="scientific">Alginatibacterium sediminis</name>
    <dbReference type="NCBI Taxonomy" id="2164068"/>
    <lineage>
        <taxon>Bacteria</taxon>
        <taxon>Pseudomonadati</taxon>
        <taxon>Pseudomonadota</taxon>
        <taxon>Gammaproteobacteria</taxon>
        <taxon>Alteromonadales</taxon>
        <taxon>Alteromonadaceae</taxon>
        <taxon>Alginatibacterium</taxon>
    </lineage>
</organism>
<dbReference type="EMBL" id="RAQO01000007">
    <property type="protein sequence ID" value="RKF17438.1"/>
    <property type="molecule type" value="Genomic_DNA"/>
</dbReference>
<name>A0A420E9T6_9ALTE</name>
<dbReference type="AlphaFoldDB" id="A0A420E9T6"/>
<sequence length="98" mass="11263">MIRHILLIKFKATVDTNDIAKIKVLFESIPNKIDGVVNVEWGLNDSPESLNQGYSYCVLMSFANEKGRQNYLPHPEHEALKKKFVPLLDDIVVFDYQV</sequence>
<keyword evidence="4" id="KW-1185">Reference proteome</keyword>
<dbReference type="OrthoDB" id="9816070at2"/>
<reference evidence="3 4" key="1">
    <citation type="submission" date="2018-09" db="EMBL/GenBank/DDBJ databases">
        <authorList>
            <person name="Wang Z."/>
        </authorList>
    </citation>
    <scope>NUCLEOTIDE SEQUENCE [LARGE SCALE GENOMIC DNA]</scope>
    <source>
        <strain evidence="3 4">ALS 81</strain>
    </source>
</reference>
<dbReference type="PANTHER" id="PTHR33178:SF10">
    <property type="entry name" value="STRESS-RESPONSE A_B BARREL DOMAIN-CONTAINING PROTEIN"/>
    <property type="match status" value="1"/>
</dbReference>
<dbReference type="InterPro" id="IPR011008">
    <property type="entry name" value="Dimeric_a/b-barrel"/>
</dbReference>
<evidence type="ECO:0000313" key="3">
    <source>
        <dbReference type="EMBL" id="RKF17438.1"/>
    </source>
</evidence>
<gene>
    <name evidence="3" type="ORF">DBZ36_13370</name>
</gene>
<dbReference type="Proteomes" id="UP000286482">
    <property type="component" value="Unassembled WGS sequence"/>
</dbReference>
<dbReference type="PANTHER" id="PTHR33178">
    <property type="match status" value="1"/>
</dbReference>
<dbReference type="RefSeq" id="WP_120355463.1">
    <property type="nucleotide sequence ID" value="NZ_RAQO01000007.1"/>
</dbReference>
<dbReference type="InterPro" id="IPR044662">
    <property type="entry name" value="HS1/DABB1-like"/>
</dbReference>
<evidence type="ECO:0000313" key="4">
    <source>
        <dbReference type="Proteomes" id="UP000286482"/>
    </source>
</evidence>